<organism evidence="1">
    <name type="scientific">Cacopsylla melanoneura</name>
    <dbReference type="NCBI Taxonomy" id="428564"/>
    <lineage>
        <taxon>Eukaryota</taxon>
        <taxon>Metazoa</taxon>
        <taxon>Ecdysozoa</taxon>
        <taxon>Arthropoda</taxon>
        <taxon>Hexapoda</taxon>
        <taxon>Insecta</taxon>
        <taxon>Pterygota</taxon>
        <taxon>Neoptera</taxon>
        <taxon>Paraneoptera</taxon>
        <taxon>Hemiptera</taxon>
        <taxon>Sternorrhyncha</taxon>
        <taxon>Psylloidea</taxon>
        <taxon>Psyllidae</taxon>
        <taxon>Psyllinae</taxon>
        <taxon>Cacopsylla</taxon>
    </lineage>
</organism>
<proteinExistence type="predicted"/>
<dbReference type="AlphaFoldDB" id="A0A8D8QX95"/>
<protein>
    <submittedName>
        <fullName evidence="1">Uncharacterized protein</fullName>
    </submittedName>
</protein>
<dbReference type="EMBL" id="HBUF01532654">
    <property type="protein sequence ID" value="CAG6752245.1"/>
    <property type="molecule type" value="Transcribed_RNA"/>
</dbReference>
<dbReference type="EMBL" id="HBUF01103405">
    <property type="protein sequence ID" value="CAG6638649.1"/>
    <property type="molecule type" value="Transcribed_RNA"/>
</dbReference>
<dbReference type="EMBL" id="HBUF01103402">
    <property type="protein sequence ID" value="CAG6638640.1"/>
    <property type="molecule type" value="Transcribed_RNA"/>
</dbReference>
<dbReference type="EMBL" id="HBUF01306096">
    <property type="protein sequence ID" value="CAG6692200.1"/>
    <property type="molecule type" value="Transcribed_RNA"/>
</dbReference>
<dbReference type="EMBL" id="HBUF01306097">
    <property type="protein sequence ID" value="CAG6692205.1"/>
    <property type="molecule type" value="Transcribed_RNA"/>
</dbReference>
<dbReference type="EMBL" id="HBUF01103406">
    <property type="protein sequence ID" value="CAG6638652.1"/>
    <property type="molecule type" value="Transcribed_RNA"/>
</dbReference>
<dbReference type="EMBL" id="HBUF01532656">
    <property type="protein sequence ID" value="CAG6752249.1"/>
    <property type="molecule type" value="Transcribed_RNA"/>
</dbReference>
<dbReference type="EMBL" id="HBUF01103404">
    <property type="protein sequence ID" value="CAG6638646.1"/>
    <property type="molecule type" value="Transcribed_RNA"/>
</dbReference>
<dbReference type="EMBL" id="HBUF01532655">
    <property type="protein sequence ID" value="CAG6752247.1"/>
    <property type="molecule type" value="Transcribed_RNA"/>
</dbReference>
<accession>A0A8D8QX95</accession>
<name>A0A8D8QX95_9HEMI</name>
<evidence type="ECO:0000313" key="1">
    <source>
        <dbReference type="EMBL" id="CAG6638652.1"/>
    </source>
</evidence>
<dbReference type="EMBL" id="HBUF01103401">
    <property type="protein sequence ID" value="CAG6638637.1"/>
    <property type="molecule type" value="Transcribed_RNA"/>
</dbReference>
<dbReference type="EMBL" id="HBUF01306094">
    <property type="protein sequence ID" value="CAG6692194.1"/>
    <property type="molecule type" value="Transcribed_RNA"/>
</dbReference>
<dbReference type="EMBL" id="HBUF01103403">
    <property type="protein sequence ID" value="CAG6638643.1"/>
    <property type="molecule type" value="Transcribed_RNA"/>
</dbReference>
<sequence>MMGFPVYRFGVRVHNIWTINGRFFVYLHVTWLCRSFYWCLDVGWLQWSQIVSRGMVVVIFYRVMCWRRCSCWNKTNVRENLFNLFDSSVESGLDMGQKELGVA</sequence>
<reference evidence="1" key="1">
    <citation type="submission" date="2021-05" db="EMBL/GenBank/DDBJ databases">
        <authorList>
            <person name="Alioto T."/>
            <person name="Alioto T."/>
            <person name="Gomez Garrido J."/>
        </authorList>
    </citation>
    <scope>NUCLEOTIDE SEQUENCE</scope>
</reference>